<dbReference type="AlphaFoldDB" id="A0A1Y2HWL2"/>
<dbReference type="InterPro" id="IPR007148">
    <property type="entry name" value="SSU_processome_Utp12"/>
</dbReference>
<dbReference type="SUPFAM" id="SSF63829">
    <property type="entry name" value="Calcium-dependent phosphotriesterase"/>
    <property type="match status" value="1"/>
</dbReference>
<dbReference type="SMART" id="SM00320">
    <property type="entry name" value="WD40"/>
    <property type="match status" value="11"/>
</dbReference>
<organism evidence="7 8">
    <name type="scientific">Catenaria anguillulae PL171</name>
    <dbReference type="NCBI Taxonomy" id="765915"/>
    <lineage>
        <taxon>Eukaryota</taxon>
        <taxon>Fungi</taxon>
        <taxon>Fungi incertae sedis</taxon>
        <taxon>Blastocladiomycota</taxon>
        <taxon>Blastocladiomycetes</taxon>
        <taxon>Blastocladiales</taxon>
        <taxon>Catenariaceae</taxon>
        <taxon>Catenaria</taxon>
    </lineage>
</organism>
<comment type="caution">
    <text evidence="7">The sequence shown here is derived from an EMBL/GenBank/DDBJ whole genome shotgun (WGS) entry which is preliminary data.</text>
</comment>
<dbReference type="STRING" id="765915.A0A1Y2HWL2"/>
<accession>A0A1Y2HWL2</accession>
<feature type="repeat" description="WD" evidence="4">
    <location>
        <begin position="366"/>
        <end position="407"/>
    </location>
</feature>
<dbReference type="PRINTS" id="PR00320">
    <property type="entry name" value="GPROTEINBRPT"/>
</dbReference>
<dbReference type="GO" id="GO:0034388">
    <property type="term" value="C:Pwp2p-containing subcomplex of 90S preribosome"/>
    <property type="evidence" value="ECO:0007669"/>
    <property type="project" value="TreeGrafter"/>
</dbReference>
<evidence type="ECO:0000256" key="4">
    <source>
        <dbReference type="PROSITE-ProRule" id="PRU00221"/>
    </source>
</evidence>
<dbReference type="Gene3D" id="2.130.10.10">
    <property type="entry name" value="YVTN repeat-like/Quinoprotein amine dehydrogenase"/>
    <property type="match status" value="3"/>
</dbReference>
<name>A0A1Y2HWL2_9FUNG</name>
<dbReference type="PROSITE" id="PS50294">
    <property type="entry name" value="WD_REPEATS_REGION"/>
    <property type="match status" value="2"/>
</dbReference>
<evidence type="ECO:0000256" key="5">
    <source>
        <dbReference type="SAM" id="MobiDB-lite"/>
    </source>
</evidence>
<evidence type="ECO:0000256" key="1">
    <source>
        <dbReference type="ARBA" id="ARBA00010226"/>
    </source>
</evidence>
<evidence type="ECO:0000313" key="7">
    <source>
        <dbReference type="EMBL" id="ORZ38344.1"/>
    </source>
</evidence>
<keyword evidence="3" id="KW-0677">Repeat</keyword>
<proteinExistence type="inferred from homology"/>
<dbReference type="InterPro" id="IPR019775">
    <property type="entry name" value="WD40_repeat_CS"/>
</dbReference>
<dbReference type="PANTHER" id="PTHR19858">
    <property type="entry name" value="WD40 REPEAT PROTEIN"/>
    <property type="match status" value="1"/>
</dbReference>
<dbReference type="SUPFAM" id="SSF50978">
    <property type="entry name" value="WD40 repeat-like"/>
    <property type="match status" value="2"/>
</dbReference>
<feature type="repeat" description="WD" evidence="4">
    <location>
        <begin position="326"/>
        <end position="357"/>
    </location>
</feature>
<evidence type="ECO:0000259" key="6">
    <source>
        <dbReference type="Pfam" id="PF04003"/>
    </source>
</evidence>
<dbReference type="EMBL" id="MCFL01000009">
    <property type="protein sequence ID" value="ORZ38344.1"/>
    <property type="molecule type" value="Genomic_DNA"/>
</dbReference>
<dbReference type="InterPro" id="IPR020472">
    <property type="entry name" value="WD40_PAC1"/>
</dbReference>
<dbReference type="InterPro" id="IPR015943">
    <property type="entry name" value="WD40/YVTN_repeat-like_dom_sf"/>
</dbReference>
<evidence type="ECO:0000256" key="3">
    <source>
        <dbReference type="ARBA" id="ARBA00022737"/>
    </source>
</evidence>
<sequence length="869" mass="95760">MKSDFKFSNLCGTVYKQGNLVFSPDGNSLYSPVGNRVSCFDLTNAKSYTFPYENRVNTAVLALSPSGTLLLAIDDDGHAILANTNRRIVIAAHNFKEKVRDAAFSPDGKWILVTHGKHVQVWKTPGFHREFAPFVLYRTYTGHLDDVVKVVWRADSQVFVTCARDMTSRVYSLHGHKDFKPIALGGHKDTVVSAWFADDDSNTIHSVSRDGSFRIWTCEALIPGTNLPQRFTGGGKSYFNRGGAHVKVISAAFHKRTSVVVVGFSNGVFGLWEVPSMSNIHTLSLGQHSITATAVNASGEWLAFGAAALGQLVVWEWQSESYVLKQQGHAYDLGALAYSAQGSMATGGDDAKVKLWNDAGLCYVTLDAHAAPISGLQYAKSGKVLFSASLDGTVRAWDMARYRNFKTYTAPNPVQFGCLAVDEAGDLVCSGSVDSFEVYVWAVQTGKLLDVFPGHTGPVSCMGFAGAHLVTGSWDRTLRVWNIYDRSLAVEAMQLSGEVLALAVRPDQTHVAAATLDGLITVWDVRDGKQVGIIDGRKDIKGGRKVGDLVGAENAGAGKCFTTVTYSADGEYLLAGGRSKYVCIYHVASATLVRRFQLSHNLTLDGIKDQLNSRRMTEAGSMDLLEREMDDEESEKLGHRKTKQLKLPGATKGDLSERTTHPEVRTSCVRFAPTGRAWAAATTEGLMVYSLDDKILFDPFDLDVDITPTTILETLQVDREYSTALLMALKLNERGLIQQCLESVPVQAVDLLCKEFPRRYLDRLLAFIAHHVQKSRHVEYLLVWCASVLKYHAGYLREEKGSESAMVRLLKKTVGQWQSDLTKVCDENTWTLRFLLKAKRQPDYEPPTADGSGSAQDGEQEQDHMELEF</sequence>
<dbReference type="InterPro" id="IPR027145">
    <property type="entry name" value="PWP2"/>
</dbReference>
<dbReference type="Proteomes" id="UP000193411">
    <property type="component" value="Unassembled WGS sequence"/>
</dbReference>
<feature type="repeat" description="WD" evidence="4">
    <location>
        <begin position="184"/>
        <end position="216"/>
    </location>
</feature>
<keyword evidence="2 4" id="KW-0853">WD repeat</keyword>
<feature type="repeat" description="WD" evidence="4">
    <location>
        <begin position="492"/>
        <end position="533"/>
    </location>
</feature>
<dbReference type="CDD" id="cd00200">
    <property type="entry name" value="WD40"/>
    <property type="match status" value="1"/>
</dbReference>
<dbReference type="InterPro" id="IPR036322">
    <property type="entry name" value="WD40_repeat_dom_sf"/>
</dbReference>
<feature type="region of interest" description="Disordered" evidence="5">
    <location>
        <begin position="841"/>
        <end position="869"/>
    </location>
</feature>
<dbReference type="OrthoDB" id="3142434at2759"/>
<dbReference type="GO" id="GO:0000028">
    <property type="term" value="P:ribosomal small subunit assembly"/>
    <property type="evidence" value="ECO:0007669"/>
    <property type="project" value="TreeGrafter"/>
</dbReference>
<dbReference type="InterPro" id="IPR001680">
    <property type="entry name" value="WD40_rpt"/>
</dbReference>
<dbReference type="Pfam" id="PF04003">
    <property type="entry name" value="Utp12"/>
    <property type="match status" value="1"/>
</dbReference>
<protein>
    <submittedName>
        <fullName evidence="7">Putative WD repeat protein</fullName>
    </submittedName>
</protein>
<feature type="domain" description="Small-subunit processome Utp12" evidence="6">
    <location>
        <begin position="732"/>
        <end position="836"/>
    </location>
</feature>
<dbReference type="PROSITE" id="PS00678">
    <property type="entry name" value="WD_REPEATS_1"/>
    <property type="match status" value="3"/>
</dbReference>
<dbReference type="PANTHER" id="PTHR19858:SF0">
    <property type="entry name" value="PERIODIC TRYPTOPHAN PROTEIN 2 HOMOLOG"/>
    <property type="match status" value="1"/>
</dbReference>
<dbReference type="Pfam" id="PF00400">
    <property type="entry name" value="WD40"/>
    <property type="match status" value="7"/>
</dbReference>
<dbReference type="PROSITE" id="PS50082">
    <property type="entry name" value="WD_REPEATS_2"/>
    <property type="match status" value="5"/>
</dbReference>
<evidence type="ECO:0000313" key="8">
    <source>
        <dbReference type="Proteomes" id="UP000193411"/>
    </source>
</evidence>
<reference evidence="7 8" key="1">
    <citation type="submission" date="2016-07" db="EMBL/GenBank/DDBJ databases">
        <title>Pervasive Adenine N6-methylation of Active Genes in Fungi.</title>
        <authorList>
            <consortium name="DOE Joint Genome Institute"/>
            <person name="Mondo S.J."/>
            <person name="Dannebaum R.O."/>
            <person name="Kuo R.C."/>
            <person name="Labutti K."/>
            <person name="Haridas S."/>
            <person name="Kuo A."/>
            <person name="Salamov A."/>
            <person name="Ahrendt S.R."/>
            <person name="Lipzen A."/>
            <person name="Sullivan W."/>
            <person name="Andreopoulos W.B."/>
            <person name="Clum A."/>
            <person name="Lindquist E."/>
            <person name="Daum C."/>
            <person name="Ramamoorthy G.K."/>
            <person name="Gryganskyi A."/>
            <person name="Culley D."/>
            <person name="Magnuson J.K."/>
            <person name="James T.Y."/>
            <person name="O'Malley M.A."/>
            <person name="Stajich J.E."/>
            <person name="Spatafora J.W."/>
            <person name="Visel A."/>
            <person name="Grigoriev I.V."/>
        </authorList>
    </citation>
    <scope>NUCLEOTIDE SEQUENCE [LARGE SCALE GENOMIC DNA]</scope>
    <source>
        <strain evidence="7 8">PL171</strain>
    </source>
</reference>
<gene>
    <name evidence="7" type="ORF">BCR44DRAFT_34148</name>
</gene>
<evidence type="ECO:0000256" key="2">
    <source>
        <dbReference type="ARBA" id="ARBA00022574"/>
    </source>
</evidence>
<comment type="similarity">
    <text evidence="1">Belongs to the WD repeat PWP2 family.</text>
</comment>
<feature type="repeat" description="WD" evidence="4">
    <location>
        <begin position="452"/>
        <end position="491"/>
    </location>
</feature>
<keyword evidence="8" id="KW-1185">Reference proteome</keyword>
<dbReference type="GO" id="GO:0032040">
    <property type="term" value="C:small-subunit processome"/>
    <property type="evidence" value="ECO:0007669"/>
    <property type="project" value="TreeGrafter"/>
</dbReference>
<dbReference type="GO" id="GO:0000462">
    <property type="term" value="P:maturation of SSU-rRNA from tricistronic rRNA transcript (SSU-rRNA, 5.8S rRNA, LSU-rRNA)"/>
    <property type="evidence" value="ECO:0007669"/>
    <property type="project" value="TreeGrafter"/>
</dbReference>